<dbReference type="EMBL" id="CAJJDN010000080">
    <property type="protein sequence ID" value="CAD8103569.1"/>
    <property type="molecule type" value="Genomic_DNA"/>
</dbReference>
<feature type="transmembrane region" description="Helical" evidence="1">
    <location>
        <begin position="964"/>
        <end position="983"/>
    </location>
</feature>
<keyword evidence="1" id="KW-1133">Transmembrane helix</keyword>
<comment type="caution">
    <text evidence="2">The sequence shown here is derived from an EMBL/GenBank/DDBJ whole genome shotgun (WGS) entry which is preliminary data.</text>
</comment>
<feature type="transmembrane region" description="Helical" evidence="1">
    <location>
        <begin position="761"/>
        <end position="781"/>
    </location>
</feature>
<feature type="transmembrane region" description="Helical" evidence="1">
    <location>
        <begin position="473"/>
        <end position="498"/>
    </location>
</feature>
<dbReference type="AlphaFoldDB" id="A0A8S1PKM9"/>
<organism evidence="2 3">
    <name type="scientific">Paramecium sonneborni</name>
    <dbReference type="NCBI Taxonomy" id="65129"/>
    <lineage>
        <taxon>Eukaryota</taxon>
        <taxon>Sar</taxon>
        <taxon>Alveolata</taxon>
        <taxon>Ciliophora</taxon>
        <taxon>Intramacronucleata</taxon>
        <taxon>Oligohymenophorea</taxon>
        <taxon>Peniculida</taxon>
        <taxon>Parameciidae</taxon>
        <taxon>Paramecium</taxon>
    </lineage>
</organism>
<gene>
    <name evidence="2" type="ORF">PSON_ATCC_30995.1.T0800160</name>
</gene>
<name>A0A8S1PKM9_9CILI</name>
<evidence type="ECO:0000313" key="3">
    <source>
        <dbReference type="Proteomes" id="UP000692954"/>
    </source>
</evidence>
<dbReference type="OrthoDB" id="10310089at2759"/>
<evidence type="ECO:0008006" key="4">
    <source>
        <dbReference type="Google" id="ProtNLM"/>
    </source>
</evidence>
<keyword evidence="1" id="KW-0472">Membrane</keyword>
<accession>A0A8S1PKM9</accession>
<protein>
    <recommendedName>
        <fullName evidence="4">Transmembrane protein</fullName>
    </recommendedName>
</protein>
<evidence type="ECO:0000313" key="2">
    <source>
        <dbReference type="EMBL" id="CAD8103569.1"/>
    </source>
</evidence>
<evidence type="ECO:0000256" key="1">
    <source>
        <dbReference type="SAM" id="Phobius"/>
    </source>
</evidence>
<sequence length="1026" mass="120422">MEETEIQSELIGHYIDKILPSPVREVHETFLKRLIEEGKPRLLNNGIQKFYITTNKGYMKEIDSLVRLGQNMECLTFMTIMGYKQEDNCGKILLNSNGTVYSYSEQAINLLQLNRILNLDHKINLNLKICIPISQNINELCDGFILIPKVNLMKSDYSFKKIHSNNINQISFYKYFLKHPKKCSLFVAIYKFCNSSYDDNKLQYETLNIFQSNEIKELEIKMMTLELMLKQVMILNNVQSESYITSYTTFKSIIPETYQFTKTNSGKSPSYEDEMNDKNFAISNESIHIQQDPQSISLHQFFKQEQDQKMFLNSNNHSSIIANSFQTQDLLISPLRINDELSNRNSKIENQQLIQNQLNNGETQINQYLAIKEDDDVESPIQFKVEMEMQVSIKDLTDQQMKEQTEWIKSQIRINKYQNLNKQQKIVPTAMKKKSNHKLTLQQQSSSVKSTESQKGLINHIINGMLQSSPNQIYSIIFVALIYTIFLIIIVVLSILAINEDIRNIFLKSAGGQFSITFLQNINLMEISIHLLANDHQFKAPQFFISNSTDDYISQIRNYNDREFINPEILQNLENVPICILHTFNDYGNQVKSCFNTRDFLVYRLPLLFHRITEVVEFQYSEFNLSNMEESYFSFNYPTYFELATNLINQTNEEMSKSQNNSLNIASVYVIVGLSSCLIAAFLILIAEINIAKWRVAIIRTHFLFQNLYQQLIDQNYEIQIILEVDELSHMKYNLLKLDKTAQQSLKQEQRIADHRLKKQFWIRQFFLIILLGALELIYFIPYYELFKNQVSQVINFHNDIQYLGLTQIAFSNRLIHFIQQYANPSYQVDEKKFQLYDDLYTNYEHRYLFELPYDDEHDTYSLTYIVNNDICEMNTILPMIQLGYTCPYILQQGYSKYLINSQNVLRTMKSDYDNNQEFMQILKDQDFLDIIIAYGFVFPQFNFNRDNIFINFNIFNENSRAQAILMATLILIAILIVFLLIIYGISKQFLNIIIGVKLSLLIFSKEQLARNKHLVQVLSQEVTLD</sequence>
<keyword evidence="3" id="KW-1185">Reference proteome</keyword>
<keyword evidence="1" id="KW-0812">Transmembrane</keyword>
<proteinExistence type="predicted"/>
<reference evidence="2" key="1">
    <citation type="submission" date="2021-01" db="EMBL/GenBank/DDBJ databases">
        <authorList>
            <consortium name="Genoscope - CEA"/>
            <person name="William W."/>
        </authorList>
    </citation>
    <scope>NUCLEOTIDE SEQUENCE</scope>
</reference>
<dbReference type="Proteomes" id="UP000692954">
    <property type="component" value="Unassembled WGS sequence"/>
</dbReference>
<feature type="transmembrane region" description="Helical" evidence="1">
    <location>
        <begin position="665"/>
        <end position="687"/>
    </location>
</feature>